<dbReference type="Pfam" id="PF00895">
    <property type="entry name" value="ATP-synt_8"/>
    <property type="match status" value="1"/>
</dbReference>
<dbReference type="InterPro" id="IPR001421">
    <property type="entry name" value="ATP8_metazoa"/>
</dbReference>
<name>A0A4Y1K814_9MYRI</name>
<evidence type="ECO:0000256" key="4">
    <source>
        <dbReference type="ARBA" id="ARBA00022448"/>
    </source>
</evidence>
<evidence type="ECO:0000256" key="7">
    <source>
        <dbReference type="ARBA" id="ARBA00022781"/>
    </source>
</evidence>
<keyword evidence="6 12" id="KW-0812">Transmembrane</keyword>
<reference evidence="14" key="1">
    <citation type="submission" date="2016-08" db="EMBL/GenBank/DDBJ databases">
        <title>Rearrangement of mitochondrial genes in centipedes (Myriapoda Chilopoda).</title>
        <authorList>
            <person name="Dong Y."/>
            <person name="Zhu L."/>
            <person name="Wang C."/>
        </authorList>
    </citation>
    <scope>NUCLEOTIDE SEQUENCE</scope>
</reference>
<proteinExistence type="inferred from homology"/>
<keyword evidence="10 12" id="KW-0496">Mitochondrion</keyword>
<gene>
    <name evidence="14" type="primary">ATP8</name>
</gene>
<evidence type="ECO:0000256" key="3">
    <source>
        <dbReference type="ARBA" id="ARBA00011291"/>
    </source>
</evidence>
<evidence type="ECO:0000256" key="2">
    <source>
        <dbReference type="ARBA" id="ARBA00008892"/>
    </source>
</evidence>
<comment type="subcellular location">
    <subcellularLocation>
        <location evidence="1 12">Mitochondrion membrane</location>
        <topology evidence="1 12">Single-pass membrane protein</topology>
    </subcellularLocation>
</comment>
<keyword evidence="9 12" id="KW-0406">Ion transport</keyword>
<dbReference type="GO" id="GO:0045259">
    <property type="term" value="C:proton-transporting ATP synthase complex"/>
    <property type="evidence" value="ECO:0007669"/>
    <property type="project" value="UniProtKB-KW"/>
</dbReference>
<evidence type="ECO:0000256" key="5">
    <source>
        <dbReference type="ARBA" id="ARBA00022547"/>
    </source>
</evidence>
<evidence type="ECO:0000256" key="9">
    <source>
        <dbReference type="ARBA" id="ARBA00023065"/>
    </source>
</evidence>
<feature type="transmembrane region" description="Helical" evidence="13">
    <location>
        <begin position="12"/>
        <end position="31"/>
    </location>
</feature>
<dbReference type="CTD" id="4509"/>
<geneLocation type="mitochondrion" evidence="14"/>
<evidence type="ECO:0000256" key="8">
    <source>
        <dbReference type="ARBA" id="ARBA00022989"/>
    </source>
</evidence>
<evidence type="ECO:0000256" key="11">
    <source>
        <dbReference type="ARBA" id="ARBA00023136"/>
    </source>
</evidence>
<evidence type="ECO:0000256" key="6">
    <source>
        <dbReference type="ARBA" id="ARBA00022692"/>
    </source>
</evidence>
<accession>A0A4Y1K814</accession>
<organism evidence="14">
    <name type="scientific">Mecistocephalus marmoratus</name>
    <dbReference type="NCBI Taxonomy" id="980230"/>
    <lineage>
        <taxon>Eukaryota</taxon>
        <taxon>Metazoa</taxon>
        <taxon>Ecdysozoa</taxon>
        <taxon>Arthropoda</taxon>
        <taxon>Myriapoda</taxon>
        <taxon>Chilopoda</taxon>
        <taxon>Pleurostigmophora</taxon>
        <taxon>Geophilomorpha</taxon>
        <taxon>Mecistocephalidae</taxon>
        <taxon>Mecistocephalus</taxon>
    </lineage>
</organism>
<evidence type="ECO:0000256" key="13">
    <source>
        <dbReference type="SAM" id="Phobius"/>
    </source>
</evidence>
<keyword evidence="8 13" id="KW-1133">Transmembrane helix</keyword>
<dbReference type="GO" id="GO:0015078">
    <property type="term" value="F:proton transmembrane transporter activity"/>
    <property type="evidence" value="ECO:0007669"/>
    <property type="project" value="InterPro"/>
</dbReference>
<keyword evidence="5 12" id="KW-0138">CF(0)</keyword>
<keyword evidence="7 12" id="KW-0375">Hydrogen ion transport</keyword>
<evidence type="ECO:0000256" key="10">
    <source>
        <dbReference type="ARBA" id="ARBA00023128"/>
    </source>
</evidence>
<comment type="subunit">
    <text evidence="3">F-type ATPases have 2 components, CF(1) - the catalytic core - and CF(0) - the membrane proton channel.</text>
</comment>
<dbReference type="GO" id="GO:0015986">
    <property type="term" value="P:proton motive force-driven ATP synthesis"/>
    <property type="evidence" value="ECO:0007669"/>
    <property type="project" value="InterPro"/>
</dbReference>
<comment type="similarity">
    <text evidence="2 12">Belongs to the ATPase protein 8 family.</text>
</comment>
<keyword evidence="4 12" id="KW-0813">Transport</keyword>
<dbReference type="EMBL" id="KX774322">
    <property type="protein sequence ID" value="ARU77307.1"/>
    <property type="molecule type" value="Genomic_DNA"/>
</dbReference>
<dbReference type="AlphaFoldDB" id="A0A4Y1K814"/>
<sequence length="51" mass="6145">MPQMAPLSWYPLMMSFITCLLLFSVLTFWILPTPSPKHEYETQAKKINWKW</sequence>
<dbReference type="GeneID" id="40872171"/>
<protein>
    <recommendedName>
        <fullName evidence="12">ATP synthase complex subunit 8</fullName>
    </recommendedName>
</protein>
<keyword evidence="11 13" id="KW-0472">Membrane</keyword>
<dbReference type="RefSeq" id="YP_009667304.1">
    <property type="nucleotide sequence ID" value="NC_043772.1"/>
</dbReference>
<evidence type="ECO:0000256" key="12">
    <source>
        <dbReference type="RuleBase" id="RU003661"/>
    </source>
</evidence>
<evidence type="ECO:0000256" key="1">
    <source>
        <dbReference type="ARBA" id="ARBA00004304"/>
    </source>
</evidence>
<dbReference type="GO" id="GO:0031966">
    <property type="term" value="C:mitochondrial membrane"/>
    <property type="evidence" value="ECO:0007669"/>
    <property type="project" value="UniProtKB-SubCell"/>
</dbReference>
<evidence type="ECO:0000313" key="14">
    <source>
        <dbReference type="EMBL" id="ARU77307.1"/>
    </source>
</evidence>